<dbReference type="InterPro" id="IPR000209">
    <property type="entry name" value="Peptidase_S8/S53_dom"/>
</dbReference>
<comment type="caution">
    <text evidence="5">Lacks conserved residue(s) required for the propagation of feature annotation.</text>
</comment>
<evidence type="ECO:0000256" key="1">
    <source>
        <dbReference type="ARBA" id="ARBA00011073"/>
    </source>
</evidence>
<evidence type="ECO:0000256" key="4">
    <source>
        <dbReference type="ARBA" id="ARBA00022825"/>
    </source>
</evidence>
<dbReference type="Pfam" id="PF00082">
    <property type="entry name" value="Peptidase_S8"/>
    <property type="match status" value="1"/>
</dbReference>
<dbReference type="PANTHER" id="PTHR43806:SF14">
    <property type="entry name" value="TRIPEPTIDYL-PEPTIDASE 2"/>
    <property type="match status" value="1"/>
</dbReference>
<proteinExistence type="inferred from homology"/>
<dbReference type="Gene3D" id="2.60.40.3170">
    <property type="match status" value="1"/>
</dbReference>
<dbReference type="InterPro" id="IPR048383">
    <property type="entry name" value="TPPII_Ig-like-1"/>
</dbReference>
<evidence type="ECO:0000259" key="10">
    <source>
        <dbReference type="Pfam" id="PF21223"/>
    </source>
</evidence>
<evidence type="ECO:0000259" key="7">
    <source>
        <dbReference type="Pfam" id="PF00082"/>
    </source>
</evidence>
<evidence type="ECO:0000256" key="3">
    <source>
        <dbReference type="ARBA" id="ARBA00022801"/>
    </source>
</evidence>
<dbReference type="Pfam" id="PF21223">
    <property type="entry name" value="TPPII_Ig-like-1"/>
    <property type="match status" value="1"/>
</dbReference>
<accession>A0A7R8W8K2</accession>
<evidence type="ECO:0000256" key="2">
    <source>
        <dbReference type="ARBA" id="ARBA00022670"/>
    </source>
</evidence>
<dbReference type="PROSITE" id="PS00138">
    <property type="entry name" value="SUBTILASE_SER"/>
    <property type="match status" value="1"/>
</dbReference>
<comment type="similarity">
    <text evidence="1 5">Belongs to the peptidase S8 family.</text>
</comment>
<feature type="domain" description="Tripeptidyl-peptidase II galactose-binding" evidence="11">
    <location>
        <begin position="277"/>
        <end position="364"/>
    </location>
</feature>
<reference evidence="12" key="1">
    <citation type="submission" date="2020-11" db="EMBL/GenBank/DDBJ databases">
        <authorList>
            <person name="Tran Van P."/>
        </authorList>
    </citation>
    <scope>NUCLEOTIDE SEQUENCE</scope>
</reference>
<feature type="domain" description="Tripeptidyl peptidase II second Ig-like" evidence="8">
    <location>
        <begin position="402"/>
        <end position="588"/>
    </location>
</feature>
<dbReference type="Pfam" id="PF21316">
    <property type="entry name" value="TPPII_GBD"/>
    <property type="match status" value="1"/>
</dbReference>
<evidence type="ECO:0008006" key="13">
    <source>
        <dbReference type="Google" id="ProtNLM"/>
    </source>
</evidence>
<dbReference type="InterPro" id="IPR036852">
    <property type="entry name" value="Peptidase_S8/S53_dom_sf"/>
</dbReference>
<dbReference type="PROSITE" id="PS51892">
    <property type="entry name" value="SUBTILASE"/>
    <property type="match status" value="1"/>
</dbReference>
<dbReference type="GO" id="GO:0004252">
    <property type="term" value="F:serine-type endopeptidase activity"/>
    <property type="evidence" value="ECO:0007669"/>
    <property type="project" value="InterPro"/>
</dbReference>
<dbReference type="Pfam" id="PF12583">
    <property type="entry name" value="TPPII_C"/>
    <property type="match status" value="1"/>
</dbReference>
<dbReference type="Gene3D" id="1.25.40.710">
    <property type="match status" value="1"/>
</dbReference>
<dbReference type="AlphaFoldDB" id="A0A7R8W8K2"/>
<protein>
    <recommendedName>
        <fullName evidence="13">Tripeptidyl-peptidase 2</fullName>
    </recommendedName>
</protein>
<dbReference type="InterPro" id="IPR022232">
    <property type="entry name" value="TPPII_C_art"/>
</dbReference>
<dbReference type="InterPro" id="IPR022229">
    <property type="entry name" value="TPPII_Ig-like-2"/>
</dbReference>
<dbReference type="GO" id="GO:0005829">
    <property type="term" value="C:cytosol"/>
    <property type="evidence" value="ECO:0007669"/>
    <property type="project" value="TreeGrafter"/>
</dbReference>
<feature type="region of interest" description="Disordered" evidence="6">
    <location>
        <begin position="604"/>
        <end position="700"/>
    </location>
</feature>
<dbReference type="InterPro" id="IPR046939">
    <property type="entry name" value="TPPII_C_sf"/>
</dbReference>
<dbReference type="GO" id="GO:0006508">
    <property type="term" value="P:proteolysis"/>
    <property type="evidence" value="ECO:0007669"/>
    <property type="project" value="UniProtKB-KW"/>
</dbReference>
<organism evidence="12">
    <name type="scientific">Cyprideis torosa</name>
    <dbReference type="NCBI Taxonomy" id="163714"/>
    <lineage>
        <taxon>Eukaryota</taxon>
        <taxon>Metazoa</taxon>
        <taxon>Ecdysozoa</taxon>
        <taxon>Arthropoda</taxon>
        <taxon>Crustacea</taxon>
        <taxon>Oligostraca</taxon>
        <taxon>Ostracoda</taxon>
        <taxon>Podocopa</taxon>
        <taxon>Podocopida</taxon>
        <taxon>Cytherocopina</taxon>
        <taxon>Cytheroidea</taxon>
        <taxon>Cytherideidae</taxon>
        <taxon>Cyprideis</taxon>
    </lineage>
</organism>
<evidence type="ECO:0000259" key="8">
    <source>
        <dbReference type="Pfam" id="PF12580"/>
    </source>
</evidence>
<dbReference type="InterPro" id="IPR048384">
    <property type="entry name" value="TPPII_GBD"/>
</dbReference>
<gene>
    <name evidence="12" type="ORF">CTOB1V02_LOCUS4857</name>
</gene>
<dbReference type="Gene3D" id="3.40.50.200">
    <property type="entry name" value="Peptidase S8/S53 domain"/>
    <property type="match status" value="1"/>
</dbReference>
<evidence type="ECO:0000256" key="6">
    <source>
        <dbReference type="SAM" id="MobiDB-lite"/>
    </source>
</evidence>
<keyword evidence="4" id="KW-0720">Serine protease</keyword>
<dbReference type="InterPro" id="IPR023828">
    <property type="entry name" value="Peptidase_S8_Ser-AS"/>
</dbReference>
<dbReference type="OrthoDB" id="10256524at2759"/>
<feature type="compositionally biased region" description="Polar residues" evidence="6">
    <location>
        <begin position="625"/>
        <end position="636"/>
    </location>
</feature>
<feature type="domain" description="Tripeptidyl-peptidase II first Ig-like" evidence="10">
    <location>
        <begin position="119"/>
        <end position="236"/>
    </location>
</feature>
<dbReference type="InterPro" id="IPR046940">
    <property type="entry name" value="TPPII_Ig-like_sf"/>
</dbReference>
<sequence>MFREEKNNGGPTVDGARGVSIVAPGGAVTSVPTFTHKDSQLMHGTSMASPHAAGCIALMISSARQMDFPFSPYSVRRAIENAAFKVPELDIFAQGHGLIQMEPAVNLLKELSNSPDRDVNYNVTINSHQKGIHLRGNYGELKRPREFTVSVEPKFFKSKKLDPEQKLAFHARFVLINDASWIQCPDHVDMSYGVKTFSVRIDPKNIPSTGPHLHFIQAYHVGQIQLGPVWEIPVAVMVPEPPSSPVEPRSSLVSLRGGGPIPAPAVCDHKFVSTQMKGGDVFRKFLTVPTGAAWAVVKVTVSNLEKSCRYLLHTVQLSPEKSCRTNEHHKWLSFGQDGNYKTSFPVVPELALEVCLAKNWSSHGVSDVTLELTFHGYVTSEGSSQLTFLGSQGVKKVDLLCTLRPMEMMPSIVFKHLVAVLRPQESRVVPLPLPRDLRSEGRRNYMLMLKYQFHLTRTTEVRPISPLLSGYLYESEFEAQLIIIQDAHRRIHLVADAYPFKYSKKLDKGEYIVLQYIRHDKLKLLESMADIPLHIEQKLGSSISLDCYPSWTAAVSEGKKILPRSLQTGDCVPVYISTHVTDKTYKNATAGSFLTGTVSWVKDEPGKKASSYPATMVVPEPPNYKKNSNTSPTRSSGKCPPTGKEKEKDGTDSGAEDGGCGPLPKGESSASLSTAASSSDVKCPPPTAAPGKKKSKEEEFAEAERDLRVAWIYKLDPKGKGKELYEELDSKWSAHVPLHLARMNALDTADDKTGALEMANKVISLIDETKLLMFFGHKTLPADMAKNKSAMERERGWLCEALAKKGTILLQQGTDREEVERVWTTLLKFVDCHGQTVVNFTVAYCTEKGWYSKAIRAIQKQMTEKNSIALEEKLEKVFELVGWVHLQRLTQRNKLVKFPNWRHLP</sequence>
<dbReference type="PANTHER" id="PTHR43806">
    <property type="entry name" value="PEPTIDASE S8"/>
    <property type="match status" value="1"/>
</dbReference>
<evidence type="ECO:0000259" key="11">
    <source>
        <dbReference type="Pfam" id="PF21316"/>
    </source>
</evidence>
<feature type="compositionally biased region" description="Low complexity" evidence="6">
    <location>
        <begin position="668"/>
        <end position="679"/>
    </location>
</feature>
<dbReference type="InterPro" id="IPR050131">
    <property type="entry name" value="Peptidase_S8_subtilisin-like"/>
</dbReference>
<feature type="domain" description="Peptidase S8/S53" evidence="7">
    <location>
        <begin position="7"/>
        <end position="97"/>
    </location>
</feature>
<evidence type="ECO:0000259" key="9">
    <source>
        <dbReference type="Pfam" id="PF12583"/>
    </source>
</evidence>
<dbReference type="Pfam" id="PF12580">
    <property type="entry name" value="TPPII"/>
    <property type="match status" value="1"/>
</dbReference>
<dbReference type="SUPFAM" id="SSF52743">
    <property type="entry name" value="Subtilisin-like"/>
    <property type="match status" value="1"/>
</dbReference>
<evidence type="ECO:0000313" key="12">
    <source>
        <dbReference type="EMBL" id="CAD7226946.1"/>
    </source>
</evidence>
<keyword evidence="3" id="KW-0378">Hydrolase</keyword>
<dbReference type="GO" id="GO:0008240">
    <property type="term" value="F:tripeptidyl-peptidase activity"/>
    <property type="evidence" value="ECO:0007669"/>
    <property type="project" value="TreeGrafter"/>
</dbReference>
<name>A0A7R8W8K2_9CRUS</name>
<evidence type="ECO:0000256" key="5">
    <source>
        <dbReference type="PROSITE-ProRule" id="PRU01240"/>
    </source>
</evidence>
<dbReference type="EMBL" id="OB660985">
    <property type="protein sequence ID" value="CAD7226946.1"/>
    <property type="molecule type" value="Genomic_DNA"/>
</dbReference>
<feature type="domain" description="Tripeptidyl peptidase II C-terminal" evidence="9">
    <location>
        <begin position="690"/>
        <end position="753"/>
    </location>
</feature>
<keyword evidence="2" id="KW-0645">Protease</keyword>